<dbReference type="RefSeq" id="WP_007882210.1">
    <property type="nucleotide sequence ID" value="NZ_ACFY01000007.1"/>
</dbReference>
<proteinExistence type="predicted"/>
<keyword evidence="1" id="KW-0175">Coiled coil</keyword>
<evidence type="ECO:0008006" key="5">
    <source>
        <dbReference type="Google" id="ProtNLM"/>
    </source>
</evidence>
<feature type="compositionally biased region" description="Basic and acidic residues" evidence="2">
    <location>
        <begin position="69"/>
        <end position="79"/>
    </location>
</feature>
<gene>
    <name evidence="3" type="ORF">ROSEINA2194_00195</name>
</gene>
<evidence type="ECO:0000313" key="3">
    <source>
        <dbReference type="EMBL" id="EEG95918.1"/>
    </source>
</evidence>
<feature type="coiled-coil region" evidence="1">
    <location>
        <begin position="28"/>
        <end position="62"/>
    </location>
</feature>
<feature type="compositionally biased region" description="Basic residues" evidence="2">
    <location>
        <begin position="86"/>
        <end position="96"/>
    </location>
</feature>
<accession>C0FNA1</accession>
<name>C0FNA1_9FIRM</name>
<protein>
    <recommendedName>
        <fullName evidence="5">Transposase TnpC homeodomain domain-containing protein</fullName>
    </recommendedName>
</protein>
<dbReference type="EMBL" id="ACFY01000007">
    <property type="protein sequence ID" value="EEG95918.1"/>
    <property type="molecule type" value="Genomic_DNA"/>
</dbReference>
<evidence type="ECO:0000313" key="4">
    <source>
        <dbReference type="Proteomes" id="UP000003561"/>
    </source>
</evidence>
<comment type="caution">
    <text evidence="3">The sequence shown here is derived from an EMBL/GenBank/DDBJ whole genome shotgun (WGS) entry which is preliminary data.</text>
</comment>
<dbReference type="Proteomes" id="UP000003561">
    <property type="component" value="Unassembled WGS sequence"/>
</dbReference>
<dbReference type="AlphaFoldDB" id="C0FNA1"/>
<sequence>MDQKGQDILFNSEIKQKNLMIQMLSEWLDEKDETITELKENINDLKETIAGLRETLDEFQRKLFGTGSEKTKQDKKTEETVTTIVKSHKRTTRKAKATREEQYGNLPIHKEVVPCRKKISIVLIVIPRWSI</sequence>
<organism evidence="3 4">
    <name type="scientific">Roseburia inulinivorans DSM 16841</name>
    <dbReference type="NCBI Taxonomy" id="622312"/>
    <lineage>
        <taxon>Bacteria</taxon>
        <taxon>Bacillati</taxon>
        <taxon>Bacillota</taxon>
        <taxon>Clostridia</taxon>
        <taxon>Lachnospirales</taxon>
        <taxon>Lachnospiraceae</taxon>
        <taxon>Roseburia</taxon>
    </lineage>
</organism>
<dbReference type="eggNOG" id="COG4974">
    <property type="taxonomic scope" value="Bacteria"/>
</dbReference>
<reference evidence="3 4" key="2">
    <citation type="submission" date="2009-03" db="EMBL/GenBank/DDBJ databases">
        <title>Draft genome sequence of Roseburia inulinivorans (DSM 16841).</title>
        <authorList>
            <person name="Sudarsanam P."/>
            <person name="Ley R."/>
            <person name="Guruge J."/>
            <person name="Turnbaugh P.J."/>
            <person name="Mahowald M."/>
            <person name="Liep D."/>
            <person name="Gordon J."/>
        </authorList>
    </citation>
    <scope>NUCLEOTIDE SEQUENCE [LARGE SCALE GENOMIC DNA]</scope>
    <source>
        <strain evidence="3 4">DSM 16841</strain>
    </source>
</reference>
<dbReference type="GeneID" id="75164130"/>
<evidence type="ECO:0000256" key="2">
    <source>
        <dbReference type="SAM" id="MobiDB-lite"/>
    </source>
</evidence>
<reference evidence="3 4" key="1">
    <citation type="submission" date="2009-02" db="EMBL/GenBank/DDBJ databases">
        <authorList>
            <person name="Fulton L."/>
            <person name="Clifton S."/>
            <person name="Fulton B."/>
            <person name="Xu J."/>
            <person name="Minx P."/>
            <person name="Pepin K.H."/>
            <person name="Johnson M."/>
            <person name="Bhonagiri V."/>
            <person name="Nash W.E."/>
            <person name="Mardis E.R."/>
            <person name="Wilson R.K."/>
        </authorList>
    </citation>
    <scope>NUCLEOTIDE SEQUENCE [LARGE SCALE GENOMIC DNA]</scope>
    <source>
        <strain evidence="3 4">DSM 16841</strain>
    </source>
</reference>
<feature type="region of interest" description="Disordered" evidence="2">
    <location>
        <begin position="68"/>
        <end position="98"/>
    </location>
</feature>
<evidence type="ECO:0000256" key="1">
    <source>
        <dbReference type="SAM" id="Coils"/>
    </source>
</evidence>
<dbReference type="Gene3D" id="1.20.5.170">
    <property type="match status" value="1"/>
</dbReference>